<reference evidence="1 2" key="1">
    <citation type="submission" date="2018-06" db="EMBL/GenBank/DDBJ databases">
        <title>Complete genome of Desulfovibrio marinus P48SEP.</title>
        <authorList>
            <person name="Crispim J.S."/>
            <person name="Vidigal P.M.P."/>
            <person name="Silva L.C.F."/>
            <person name="Araujo L.C."/>
            <person name="Laguardia C.N."/>
            <person name="Dias R.S."/>
            <person name="Sousa M.P."/>
            <person name="Paula S.O."/>
            <person name="Silva C."/>
        </authorList>
    </citation>
    <scope>NUCLEOTIDE SEQUENCE [LARGE SCALE GENOMIC DNA]</scope>
    <source>
        <strain evidence="1 2">P48SEP</strain>
    </source>
</reference>
<protein>
    <submittedName>
        <fullName evidence="1">Uncharacterized protein</fullName>
    </submittedName>
</protein>
<evidence type="ECO:0000313" key="1">
    <source>
        <dbReference type="EMBL" id="TVM33385.1"/>
    </source>
</evidence>
<gene>
    <name evidence="1" type="ORF">DQK91_12020</name>
</gene>
<name>A0A6P1ZGY2_9BACT</name>
<accession>A0A6P1ZGY2</accession>
<dbReference type="RefSeq" id="WP_144305606.1">
    <property type="nucleotide sequence ID" value="NZ_QMIF01000007.1"/>
</dbReference>
<dbReference type="Proteomes" id="UP000434052">
    <property type="component" value="Unassembled WGS sequence"/>
</dbReference>
<proteinExistence type="predicted"/>
<evidence type="ECO:0000313" key="2">
    <source>
        <dbReference type="Proteomes" id="UP000434052"/>
    </source>
</evidence>
<sequence>MSSKPQDDATPTFIAVPYMHPAAAPAALAELPVPVRFFDPGLAPREQTKAYYRPESLPLDTRAARGALRSMQEFGERFGKPGLLTAYAAHAGDAYHADPSQGVSEMAQLAEFVRGQGVIPDPAAAPDDAEAAERAAAQGCQLTLLLAWAAEERFLEISEATSNVNLLQQRLDAALDKTGEDDEEEAFESLAMAGMAPGLDVETLDWRLAVEKMAYFLPTTTAFFSWDAHVAGELAERGLEPKPIENGAVKGLVEYAAPCWKLTGRSRLPEDAPWLAEERRLVLWTA</sequence>
<organism evidence="1 2">
    <name type="scientific">Oceanidesulfovibrio marinus</name>
    <dbReference type="NCBI Taxonomy" id="370038"/>
    <lineage>
        <taxon>Bacteria</taxon>
        <taxon>Pseudomonadati</taxon>
        <taxon>Thermodesulfobacteriota</taxon>
        <taxon>Desulfovibrionia</taxon>
        <taxon>Desulfovibrionales</taxon>
        <taxon>Desulfovibrionaceae</taxon>
        <taxon>Oceanidesulfovibrio</taxon>
    </lineage>
</organism>
<dbReference type="OrthoDB" id="5470424at2"/>
<dbReference type="EMBL" id="QMIF01000007">
    <property type="protein sequence ID" value="TVM33385.1"/>
    <property type="molecule type" value="Genomic_DNA"/>
</dbReference>
<comment type="caution">
    <text evidence="1">The sequence shown here is derived from an EMBL/GenBank/DDBJ whole genome shotgun (WGS) entry which is preliminary data.</text>
</comment>
<dbReference type="AlphaFoldDB" id="A0A6P1ZGY2"/>